<sequence length="125" mass="14501">MTSKEVPKEVKYTFVYCQMHDDGCLIKGQHEYVPEGYKMAHSDKCANCDWYVEGVISYDGINIKILEDIRIDFSRYGGEYYFHMYASAITDELGNTIILDEDSDIFQWIESVAEYAKSSPDTFIF</sequence>
<accession>A0A6C0IHZ2</accession>
<organism evidence="1">
    <name type="scientific">viral metagenome</name>
    <dbReference type="NCBI Taxonomy" id="1070528"/>
    <lineage>
        <taxon>unclassified sequences</taxon>
        <taxon>metagenomes</taxon>
        <taxon>organismal metagenomes</taxon>
    </lineage>
</organism>
<evidence type="ECO:0000313" key="1">
    <source>
        <dbReference type="EMBL" id="QHT92592.1"/>
    </source>
</evidence>
<protein>
    <submittedName>
        <fullName evidence="1">Uncharacterized protein</fullName>
    </submittedName>
</protein>
<dbReference type="AlphaFoldDB" id="A0A6C0IHZ2"/>
<dbReference type="EMBL" id="MN740193">
    <property type="protein sequence ID" value="QHT92592.1"/>
    <property type="molecule type" value="Genomic_DNA"/>
</dbReference>
<proteinExistence type="predicted"/>
<name>A0A6C0IHZ2_9ZZZZ</name>
<reference evidence="1" key="1">
    <citation type="journal article" date="2020" name="Nature">
        <title>Giant virus diversity and host interactions through global metagenomics.</title>
        <authorList>
            <person name="Schulz F."/>
            <person name="Roux S."/>
            <person name="Paez-Espino D."/>
            <person name="Jungbluth S."/>
            <person name="Walsh D.A."/>
            <person name="Denef V.J."/>
            <person name="McMahon K.D."/>
            <person name="Konstantinidis K.T."/>
            <person name="Eloe-Fadrosh E.A."/>
            <person name="Kyrpides N.C."/>
            <person name="Woyke T."/>
        </authorList>
    </citation>
    <scope>NUCLEOTIDE SEQUENCE</scope>
    <source>
        <strain evidence="1">GVMAG-M-3300023184-89</strain>
    </source>
</reference>